<evidence type="ECO:0000313" key="2">
    <source>
        <dbReference type="Proteomes" id="UP001433508"/>
    </source>
</evidence>
<dbReference type="EMBL" id="MU971373">
    <property type="protein sequence ID" value="KAK9237170.1"/>
    <property type="molecule type" value="Genomic_DNA"/>
</dbReference>
<evidence type="ECO:0000313" key="1">
    <source>
        <dbReference type="EMBL" id="KAK9237170.1"/>
    </source>
</evidence>
<dbReference type="Proteomes" id="UP001433508">
    <property type="component" value="Unassembled WGS sequence"/>
</dbReference>
<proteinExistence type="predicted"/>
<name>A0ACC3T0X2_LIPKO</name>
<comment type="caution">
    <text evidence="1">The sequence shown here is derived from an EMBL/GenBank/DDBJ whole genome shotgun (WGS) entry which is preliminary data.</text>
</comment>
<organism evidence="1 2">
    <name type="scientific">Lipomyces kononenkoae</name>
    <name type="common">Yeast</name>
    <dbReference type="NCBI Taxonomy" id="34357"/>
    <lineage>
        <taxon>Eukaryota</taxon>
        <taxon>Fungi</taxon>
        <taxon>Dikarya</taxon>
        <taxon>Ascomycota</taxon>
        <taxon>Saccharomycotina</taxon>
        <taxon>Lipomycetes</taxon>
        <taxon>Lipomycetales</taxon>
        <taxon>Lipomycetaceae</taxon>
        <taxon>Lipomyces</taxon>
    </lineage>
</organism>
<protein>
    <submittedName>
        <fullName evidence="1">Uncharacterized protein</fullName>
    </submittedName>
</protein>
<accession>A0ACC3T0X2</accession>
<sequence length="348" mass="39653">MASTTLTLVKLMCATAWTCLVVSHAKHPIFNQVLSSQEVIEEVVSSASLAFAPGLLDVLQAHVLPSITWLKTLPTHTGKKIWGVYLLVLEKEGWRPLIYVGSGTSHHGVIHRFDDYDKRSFVLGTDAPFALVAVTRLVFVTFEATFSLMFLAVKWKTDYASGLAPWNRESLEYDGLCSHIAFQERPNGDHNLSSEQLEAQAAEMLEKKRTRHIRRNKKFIKNNPEAVKAIWARYHLKAIEEKRFYCKICDKAFDRSGHYNRHLRSQRHATKAAGPHRAETQKRFYCKVCDNSYSSSGHYNTHLSSRWQLPDCIVPKLKVAITTDTSVRRRNSSRTTLKQRKPCGLDII</sequence>
<reference evidence="2" key="1">
    <citation type="journal article" date="2024" name="Front. Bioeng. Biotechnol.">
        <title>Genome-scale model development and genomic sequencing of the oleaginous clade Lipomyces.</title>
        <authorList>
            <person name="Czajka J.J."/>
            <person name="Han Y."/>
            <person name="Kim J."/>
            <person name="Mondo S.J."/>
            <person name="Hofstad B.A."/>
            <person name="Robles A."/>
            <person name="Haridas S."/>
            <person name="Riley R."/>
            <person name="LaButti K."/>
            <person name="Pangilinan J."/>
            <person name="Andreopoulos W."/>
            <person name="Lipzen A."/>
            <person name="Yan J."/>
            <person name="Wang M."/>
            <person name="Ng V."/>
            <person name="Grigoriev I.V."/>
            <person name="Spatafora J.W."/>
            <person name="Magnuson J.K."/>
            <person name="Baker S.E."/>
            <person name="Pomraning K.R."/>
        </authorList>
    </citation>
    <scope>NUCLEOTIDE SEQUENCE [LARGE SCALE GENOMIC DNA]</scope>
    <source>
        <strain evidence="2">CBS 7786</strain>
    </source>
</reference>
<gene>
    <name evidence="1" type="ORF">V1525DRAFT_388798</name>
</gene>
<keyword evidence="2" id="KW-1185">Reference proteome</keyword>